<evidence type="ECO:0000313" key="2">
    <source>
        <dbReference type="Proteomes" id="UP000035016"/>
    </source>
</evidence>
<accession>A0A0F7VR12</accession>
<organism evidence="1 2">
    <name type="scientific">Streptomyces leeuwenhoekii</name>
    <dbReference type="NCBI Taxonomy" id="1437453"/>
    <lineage>
        <taxon>Bacteria</taxon>
        <taxon>Bacillati</taxon>
        <taxon>Actinomycetota</taxon>
        <taxon>Actinomycetes</taxon>
        <taxon>Kitasatosporales</taxon>
        <taxon>Streptomycetaceae</taxon>
        <taxon>Streptomyces</taxon>
    </lineage>
</organism>
<name>A0A0F7VR12_STRLW</name>
<reference evidence="1 2" key="1">
    <citation type="submission" date="2015-02" db="EMBL/GenBank/DDBJ databases">
        <authorList>
            <person name="Gomez-Escribano P.J."/>
        </authorList>
    </citation>
    <scope>NUCLEOTIDE SEQUENCE [LARGE SCALE GENOMIC DNA]</scope>
    <source>
        <strain evidence="2">C34 (DSM 42122 / NRRL B-24963)</strain>
    </source>
</reference>
<sequence>MTVPTLSFKDASDADDAGEYMWEEDLRKLTREQEAYERARMESAQALRRAACALMEKAAAQADPGERDRFIEQARLKLRLARDPRPQSRQVLERREQIVARSCGRPAVLLRPSVPGHRETYHTGPECGLISGKGRHLQDSSWAPVGEAVAAGYRPCDRCGTQA</sequence>
<dbReference type="KEGG" id="sle:sle_34380"/>
<evidence type="ECO:0000313" key="1">
    <source>
        <dbReference type="EMBL" id="CQR62899.1"/>
    </source>
</evidence>
<protein>
    <submittedName>
        <fullName evidence="1">Uncharacterized protein</fullName>
    </submittedName>
</protein>
<gene>
    <name evidence="1" type="primary">sle_34380</name>
</gene>
<proteinExistence type="predicted"/>
<dbReference type="AlphaFoldDB" id="A0A0F7VR12"/>
<dbReference type="Proteomes" id="UP000035016">
    <property type="component" value="Chromosome Chromosome"/>
</dbReference>
<dbReference type="EMBL" id="LN831790">
    <property type="protein sequence ID" value="CQR62899.1"/>
    <property type="molecule type" value="Genomic_DNA"/>
</dbReference>